<reference evidence="15" key="2">
    <citation type="submission" date="2016-06" db="UniProtKB">
        <authorList>
            <consortium name="WormBaseParasite"/>
        </authorList>
    </citation>
    <scope>IDENTIFICATION</scope>
</reference>
<sequence>MSSSILPLFSLLLLALSNAISGTVRHYDGFQLLRATPKTLEQLVALRNFTESAIVQQNSDADVWNFRPFVGEPSEFFAGPNDAKSVLDFLDKNQIPNDVLVTDFGIQLRKSQQQFILHDPAEQIRSPSDFDLNRFHPFESIASYLHLLGETHPEFIKFGSIGKTSEGRDMPFLTLGYPSASKKPALFVDAGIHAREWIAPAVALHFINALINVPRFHSLLSEVDVHVLPSVNPDGYSHTWTEDRLWRRTRSGPVKADPKVCGSNDDSKEEQYCYGVDPNRNFPFHWGKAGVSKCPCSQVYNGEKPLSEPECANLAKFISANSGTIKAYLTLHAFSNLIIHPYGFERHFYPKDIAQIRSVANSMAKAIATAGGDKFKVGSAPDILYLVSGSSDDFARNQGIKYTYTMELTSGWYDSNYVGFVYPEEGIGKEAEQVLPALWTLAEHIRNEPEETWRGSSKTDGESP</sequence>
<feature type="domain" description="Peptidase M14" evidence="13">
    <location>
        <begin position="134"/>
        <end position="445"/>
    </location>
</feature>
<dbReference type="Gene3D" id="3.40.630.10">
    <property type="entry name" value="Zn peptidases"/>
    <property type="match status" value="1"/>
</dbReference>
<accession>A0A183BY28</accession>
<keyword evidence="14" id="KW-1185">Reference proteome</keyword>
<dbReference type="SUPFAM" id="SSF54897">
    <property type="entry name" value="Protease propeptides/inhibitors"/>
    <property type="match status" value="1"/>
</dbReference>
<dbReference type="WBParaSite" id="GPLIN_000551800">
    <property type="protein sequence ID" value="GPLIN_000551800"/>
    <property type="gene ID" value="GPLIN_000551800"/>
</dbReference>
<evidence type="ECO:0000256" key="9">
    <source>
        <dbReference type="ARBA" id="ARBA00023049"/>
    </source>
</evidence>
<dbReference type="GO" id="GO:0006508">
    <property type="term" value="P:proteolysis"/>
    <property type="evidence" value="ECO:0007669"/>
    <property type="project" value="UniProtKB-KW"/>
</dbReference>
<dbReference type="PROSITE" id="PS00132">
    <property type="entry name" value="CARBOXYPEPT_ZN_1"/>
    <property type="match status" value="1"/>
</dbReference>
<keyword evidence="10" id="KW-1015">Disulfide bond</keyword>
<feature type="chain" id="PRO_5008146759" evidence="12">
    <location>
        <begin position="20"/>
        <end position="464"/>
    </location>
</feature>
<dbReference type="InterPro" id="IPR036990">
    <property type="entry name" value="M14A-like_propep"/>
</dbReference>
<dbReference type="PANTHER" id="PTHR11705:SF91">
    <property type="entry name" value="FI01817P-RELATED"/>
    <property type="match status" value="1"/>
</dbReference>
<dbReference type="Gene3D" id="3.30.70.340">
    <property type="entry name" value="Metallocarboxypeptidase-like"/>
    <property type="match status" value="1"/>
</dbReference>
<evidence type="ECO:0000259" key="13">
    <source>
        <dbReference type="PROSITE" id="PS52035"/>
    </source>
</evidence>
<evidence type="ECO:0000313" key="14">
    <source>
        <dbReference type="Proteomes" id="UP000050741"/>
    </source>
</evidence>
<dbReference type="Pfam" id="PF02244">
    <property type="entry name" value="Propep_M14"/>
    <property type="match status" value="1"/>
</dbReference>
<dbReference type="SMART" id="SM00631">
    <property type="entry name" value="Zn_pept"/>
    <property type="match status" value="1"/>
</dbReference>
<comment type="similarity">
    <text evidence="2 11">Belongs to the peptidase M14 family.</text>
</comment>
<dbReference type="SUPFAM" id="SSF53187">
    <property type="entry name" value="Zn-dependent exopeptidases"/>
    <property type="match status" value="1"/>
</dbReference>
<evidence type="ECO:0000256" key="11">
    <source>
        <dbReference type="PROSITE-ProRule" id="PRU01379"/>
    </source>
</evidence>
<keyword evidence="6 12" id="KW-0732">Signal</keyword>
<keyword evidence="7" id="KW-0378">Hydrolase</keyword>
<organism evidence="14 15">
    <name type="scientific">Globodera pallida</name>
    <name type="common">Potato cyst nematode worm</name>
    <name type="synonym">Heterodera pallida</name>
    <dbReference type="NCBI Taxonomy" id="36090"/>
    <lineage>
        <taxon>Eukaryota</taxon>
        <taxon>Metazoa</taxon>
        <taxon>Ecdysozoa</taxon>
        <taxon>Nematoda</taxon>
        <taxon>Chromadorea</taxon>
        <taxon>Rhabditida</taxon>
        <taxon>Tylenchina</taxon>
        <taxon>Tylenchomorpha</taxon>
        <taxon>Tylenchoidea</taxon>
        <taxon>Heteroderidae</taxon>
        <taxon>Heteroderinae</taxon>
        <taxon>Globodera</taxon>
    </lineage>
</organism>
<keyword evidence="3" id="KW-0121">Carboxypeptidase</keyword>
<comment type="cofactor">
    <cofactor evidence="1">
        <name>Zn(2+)</name>
        <dbReference type="ChEBI" id="CHEBI:29105"/>
    </cofactor>
</comment>
<keyword evidence="4" id="KW-0645">Protease</keyword>
<evidence type="ECO:0000256" key="6">
    <source>
        <dbReference type="ARBA" id="ARBA00022729"/>
    </source>
</evidence>
<name>A0A183BY28_GLOPA</name>
<dbReference type="Pfam" id="PF00246">
    <property type="entry name" value="Peptidase_M14"/>
    <property type="match status" value="1"/>
</dbReference>
<dbReference type="PROSITE" id="PS52035">
    <property type="entry name" value="PEPTIDASE_M14"/>
    <property type="match status" value="1"/>
</dbReference>
<feature type="active site" description="Proton donor/acceptor" evidence="11">
    <location>
        <position position="407"/>
    </location>
</feature>
<dbReference type="InterPro" id="IPR057246">
    <property type="entry name" value="CARBOXYPEPT_ZN_1"/>
</dbReference>
<dbReference type="AlphaFoldDB" id="A0A183BY28"/>
<reference evidence="14" key="1">
    <citation type="submission" date="2014-05" db="EMBL/GenBank/DDBJ databases">
        <title>The genome and life-stage specific transcriptomes of Globodera pallida elucidate key aspects of plant parasitism by a cyst nematode.</title>
        <authorList>
            <person name="Cotton J.A."/>
            <person name="Lilley C.J."/>
            <person name="Jones L.M."/>
            <person name="Kikuchi T."/>
            <person name="Reid A.J."/>
            <person name="Thorpe P."/>
            <person name="Tsai I.J."/>
            <person name="Beasley H."/>
            <person name="Blok V."/>
            <person name="Cock P.J.A."/>
            <person name="Van den Akker S.E."/>
            <person name="Holroyd N."/>
            <person name="Hunt M."/>
            <person name="Mantelin S."/>
            <person name="Naghra H."/>
            <person name="Pain A."/>
            <person name="Palomares-Rius J.E."/>
            <person name="Zarowiecki M."/>
            <person name="Berriman M."/>
            <person name="Jones J.T."/>
            <person name="Urwin P.E."/>
        </authorList>
    </citation>
    <scope>NUCLEOTIDE SEQUENCE [LARGE SCALE GENOMIC DNA]</scope>
    <source>
        <strain evidence="14">Lindley</strain>
    </source>
</reference>
<evidence type="ECO:0000256" key="5">
    <source>
        <dbReference type="ARBA" id="ARBA00022723"/>
    </source>
</evidence>
<dbReference type="PANTHER" id="PTHR11705">
    <property type="entry name" value="PROTEASE FAMILY M14 CARBOXYPEPTIDASE A,B"/>
    <property type="match status" value="1"/>
</dbReference>
<dbReference type="GO" id="GO:0008270">
    <property type="term" value="F:zinc ion binding"/>
    <property type="evidence" value="ECO:0007669"/>
    <property type="project" value="InterPro"/>
</dbReference>
<evidence type="ECO:0000256" key="8">
    <source>
        <dbReference type="ARBA" id="ARBA00022833"/>
    </source>
</evidence>
<evidence type="ECO:0000256" key="12">
    <source>
        <dbReference type="SAM" id="SignalP"/>
    </source>
</evidence>
<dbReference type="PRINTS" id="PR00765">
    <property type="entry name" value="CRBOXYPTASEA"/>
</dbReference>
<dbReference type="GO" id="GO:0004181">
    <property type="term" value="F:metallocarboxypeptidase activity"/>
    <property type="evidence" value="ECO:0007669"/>
    <property type="project" value="InterPro"/>
</dbReference>
<evidence type="ECO:0000256" key="2">
    <source>
        <dbReference type="ARBA" id="ARBA00005988"/>
    </source>
</evidence>
<evidence type="ECO:0000256" key="1">
    <source>
        <dbReference type="ARBA" id="ARBA00001947"/>
    </source>
</evidence>
<evidence type="ECO:0000256" key="10">
    <source>
        <dbReference type="ARBA" id="ARBA00023157"/>
    </source>
</evidence>
<evidence type="ECO:0000313" key="15">
    <source>
        <dbReference type="WBParaSite" id="GPLIN_000551800"/>
    </source>
</evidence>
<dbReference type="GO" id="GO:0005615">
    <property type="term" value="C:extracellular space"/>
    <property type="evidence" value="ECO:0007669"/>
    <property type="project" value="TreeGrafter"/>
</dbReference>
<keyword evidence="9" id="KW-0482">Metalloprotease</keyword>
<proteinExistence type="inferred from homology"/>
<feature type="signal peptide" evidence="12">
    <location>
        <begin position="1"/>
        <end position="19"/>
    </location>
</feature>
<protein>
    <submittedName>
        <fullName evidence="15">Peptidase_M14 domain-containing protein</fullName>
    </submittedName>
</protein>
<dbReference type="InterPro" id="IPR000834">
    <property type="entry name" value="Peptidase_M14"/>
</dbReference>
<evidence type="ECO:0000256" key="7">
    <source>
        <dbReference type="ARBA" id="ARBA00022801"/>
    </source>
</evidence>
<dbReference type="Proteomes" id="UP000050741">
    <property type="component" value="Unassembled WGS sequence"/>
</dbReference>
<evidence type="ECO:0000256" key="3">
    <source>
        <dbReference type="ARBA" id="ARBA00022645"/>
    </source>
</evidence>
<keyword evidence="5" id="KW-0479">Metal-binding</keyword>
<keyword evidence="8" id="KW-0862">Zinc</keyword>
<dbReference type="FunFam" id="3.40.630.10:FF:000084">
    <property type="entry name" value="Carboxypeptidase B2"/>
    <property type="match status" value="1"/>
</dbReference>
<dbReference type="InterPro" id="IPR003146">
    <property type="entry name" value="M14A_act_pep"/>
</dbReference>
<evidence type="ECO:0000256" key="4">
    <source>
        <dbReference type="ARBA" id="ARBA00022670"/>
    </source>
</evidence>